<gene>
    <name evidence="1" type="ORF">CI610_01370</name>
</gene>
<sequence length="591" mass="67568">MNPSHTIIKCRSLDEEEALAWHWHDGAGLIIDDMVGYEKDQAFFSWILRRWRVDPICFAVEALRTKLMPYQAHVLLDLANAPMELYQFYGLDSRNAKLQVLIPSGHGLGKTRTLAVGIWWMLLTHMYSHTLCTAPSSAQLTGRLWGEIRKLYRRLKNHWPDIANDWEIQGSSIVHVNPDYGDWNVVARTARPEKPEALQGAHALDDDNADGQLAEIFHDDEPPPAAGGILVVIEEASGVDDSIRKTLEGALSEEGARLLAPGNPTRPDGWFADDCERTQRYAVHTLDCRQSDRTKTYYLPFRDTSGRVQDLYLCGFVSPQYWENILADCDWDEDADYFRVRVRGLKPRSALLNNIKSYWIDNAQQRKNDEESKAKPPIIGLDFGLTSDKHALAVRQGFNMLHGEEWLPHDEPSQITLEAARKAIDTQEIFKARYIIGDSNGVGRGAMEYLTQYYQEHNSYVRVIHFNAGKGALDNNRYSRRRDEMWHKYGRKWVANPACSLLTIPGLKQQLTAPQYSESNNKIYVESKKDMKKRGIDSTNLADALLMTLMVYAADNDTQQEPKKKSSVVPNIFQKHFDRLRQARQTGTYIR</sequence>
<proteinExistence type="predicted"/>
<organism evidence="1">
    <name type="scientific">invertebrate metagenome</name>
    <dbReference type="NCBI Taxonomy" id="1711999"/>
    <lineage>
        <taxon>unclassified sequences</taxon>
        <taxon>metagenomes</taxon>
        <taxon>organismal metagenomes</taxon>
    </lineage>
</organism>
<dbReference type="Gene3D" id="3.30.420.240">
    <property type="match status" value="1"/>
</dbReference>
<name>A0A2H9T8U7_9ZZZZ</name>
<reference evidence="1" key="1">
    <citation type="journal article" date="2017" name="Appl. Environ. Microbiol.">
        <title>Molecular characterization of an Endozoicomonas-like organism causing infection in king scallop Pecten maximus L.</title>
        <authorList>
            <person name="Cano I."/>
            <person name="van Aerle R."/>
            <person name="Ross S."/>
            <person name="Verner-Jeffreys D.W."/>
            <person name="Paley R.K."/>
            <person name="Rimmer G."/>
            <person name="Ryder D."/>
            <person name="Hooper P."/>
            <person name="Stone D."/>
            <person name="Feist S.W."/>
        </authorList>
    </citation>
    <scope>NUCLEOTIDE SEQUENCE</scope>
</reference>
<dbReference type="EMBL" id="NSIT01000055">
    <property type="protein sequence ID" value="PJE79656.1"/>
    <property type="molecule type" value="Genomic_DNA"/>
</dbReference>
<accession>A0A2H9T8U7</accession>
<dbReference type="InterPro" id="IPR027417">
    <property type="entry name" value="P-loop_NTPase"/>
</dbReference>
<evidence type="ECO:0000313" key="1">
    <source>
        <dbReference type="EMBL" id="PJE79656.1"/>
    </source>
</evidence>
<dbReference type="AlphaFoldDB" id="A0A2H9T8U7"/>
<evidence type="ECO:0008006" key="2">
    <source>
        <dbReference type="Google" id="ProtNLM"/>
    </source>
</evidence>
<protein>
    <recommendedName>
        <fullName evidence="2">Terminase</fullName>
    </recommendedName>
</protein>
<comment type="caution">
    <text evidence="1">The sequence shown here is derived from an EMBL/GenBank/DDBJ whole genome shotgun (WGS) entry which is preliminary data.</text>
</comment>
<dbReference type="Gene3D" id="3.40.50.300">
    <property type="entry name" value="P-loop containing nucleotide triphosphate hydrolases"/>
    <property type="match status" value="1"/>
</dbReference>